<name>A0A381FBD2_9FLAO</name>
<protein>
    <submittedName>
        <fullName evidence="4">Por secretion system C-terminal sorting domain</fullName>
    </submittedName>
</protein>
<dbReference type="InterPro" id="IPR026444">
    <property type="entry name" value="Secre_tail"/>
</dbReference>
<accession>A0A381FBD2</accession>
<evidence type="ECO:0000256" key="2">
    <source>
        <dbReference type="SAM" id="SignalP"/>
    </source>
</evidence>
<dbReference type="Proteomes" id="UP000254282">
    <property type="component" value="Unassembled WGS sequence"/>
</dbReference>
<proteinExistence type="predicted"/>
<feature type="domain" description="Secretion system C-terminal sorting" evidence="3">
    <location>
        <begin position="178"/>
        <end position="240"/>
    </location>
</feature>
<dbReference type="Pfam" id="PF18962">
    <property type="entry name" value="Por_Secre_tail"/>
    <property type="match status" value="1"/>
</dbReference>
<evidence type="ECO:0000313" key="4">
    <source>
        <dbReference type="EMBL" id="SUX43855.1"/>
    </source>
</evidence>
<dbReference type="RefSeq" id="WP_115619094.1">
    <property type="nucleotide sequence ID" value="NZ_UFVR01000004.1"/>
</dbReference>
<evidence type="ECO:0000256" key="1">
    <source>
        <dbReference type="ARBA" id="ARBA00022729"/>
    </source>
</evidence>
<organism evidence="4 5">
    <name type="scientific">Chryseobacterium indoltheticum</name>
    <dbReference type="NCBI Taxonomy" id="254"/>
    <lineage>
        <taxon>Bacteria</taxon>
        <taxon>Pseudomonadati</taxon>
        <taxon>Bacteroidota</taxon>
        <taxon>Flavobacteriia</taxon>
        <taxon>Flavobacteriales</taxon>
        <taxon>Weeksellaceae</taxon>
        <taxon>Chryseobacterium group</taxon>
        <taxon>Chryseobacterium</taxon>
    </lineage>
</organism>
<gene>
    <name evidence="4" type="ORF">NCTC13532_00511</name>
</gene>
<dbReference type="EMBL" id="UFVR01000004">
    <property type="protein sequence ID" value="SUX43855.1"/>
    <property type="molecule type" value="Genomic_DNA"/>
</dbReference>
<sequence>MKKILLFTLFSCFAFAQNPELFSNNWYISQIVMNGQTTTTPTIANSVGSSKFTQSTPSPQNIYDYTFISYYYNTAGNNISFSPTQNRFIKNASACTLGQYVGINQAAVQDFDQKHCDFFVGILPPGDVPIGTIFNYEILNSGNLKTLIITNSTTGNKVFYNNTFLGTKENVIKKTFKLYPNPSTDFVIIENVEKNLKLKINDLSGKILFETLTSDKTLKIDVSSFATGQYILSIENFKPEIFIKK</sequence>
<feature type="chain" id="PRO_5016624229" evidence="2">
    <location>
        <begin position="17"/>
        <end position="245"/>
    </location>
</feature>
<feature type="signal peptide" evidence="2">
    <location>
        <begin position="1"/>
        <end position="16"/>
    </location>
</feature>
<dbReference type="AlphaFoldDB" id="A0A381FBD2"/>
<evidence type="ECO:0000313" key="5">
    <source>
        <dbReference type="Proteomes" id="UP000254282"/>
    </source>
</evidence>
<dbReference type="NCBIfam" id="TIGR04183">
    <property type="entry name" value="Por_Secre_tail"/>
    <property type="match status" value="1"/>
</dbReference>
<reference evidence="4 5" key="1">
    <citation type="submission" date="2018-06" db="EMBL/GenBank/DDBJ databases">
        <authorList>
            <consortium name="Pathogen Informatics"/>
            <person name="Doyle S."/>
        </authorList>
    </citation>
    <scope>NUCLEOTIDE SEQUENCE [LARGE SCALE GENOMIC DNA]</scope>
    <source>
        <strain evidence="4 5">NCTC13532</strain>
    </source>
</reference>
<keyword evidence="1 2" id="KW-0732">Signal</keyword>
<evidence type="ECO:0000259" key="3">
    <source>
        <dbReference type="Pfam" id="PF18962"/>
    </source>
</evidence>